<evidence type="ECO:0000313" key="6">
    <source>
        <dbReference type="Proteomes" id="UP001201262"/>
    </source>
</evidence>
<gene>
    <name evidence="5" type="ORF">BGW36DRAFT_284872</name>
</gene>
<dbReference type="GO" id="GO:0008180">
    <property type="term" value="C:COP9 signalosome"/>
    <property type="evidence" value="ECO:0007669"/>
    <property type="project" value="TreeGrafter"/>
</dbReference>
<name>A0AAD4L137_9EURO</name>
<comment type="caution">
    <text evidence="5">The sequence shown here is derived from an EMBL/GenBank/DDBJ whole genome shotgun (WGS) entry which is preliminary data.</text>
</comment>
<keyword evidence="3" id="KW-0732">Signal</keyword>
<sequence>MMDILPLLLSFPSQAAAAASHDDYNVQARDFLANVNERLPIYIDGSANNTNDLLEKINPSTHSLSYLLVLHFHLKTLEKTPNDNVSTETRPGSVFWTRSTMFLRTFEPNQIKFAGSEWYRLMGFIATTAEMENKPLLAVRPIRDAIIRLDPTCSSFTPTHVLLSRACLLAKAYTLALPILDQTIYNFSTTVNNFHQKSLQNESDIDIVSDLHSSGAFPKTTHTDHLQYFLYGAMIYMALKKWSKARHFLSIVVSSPATNSVSLIMVEAYKKWVLVNLLEKGTSISLPKVTAPVATKVYKALARPYDAFASAFVSGDWEKLRAEAEFGQSIWRMDKNTGLVQQALLAFRKQSVLRLSATFAAVTTIDVARRALSNMIDINATEQYILSLAIQQQIFASLLHLTGEQESSIIRFSSSRNKQSTEQETYLDSHLLFQQRKLESLVQHIQASDRKLELGREYVDYLRRGQRHNDSMSKDGVQSSRMKGQDIDIDEDMMGDMH</sequence>
<accession>A0AAD4L137</accession>
<evidence type="ECO:0000256" key="3">
    <source>
        <dbReference type="SAM" id="SignalP"/>
    </source>
</evidence>
<dbReference type="InterPro" id="IPR050756">
    <property type="entry name" value="CSN3"/>
</dbReference>
<dbReference type="RefSeq" id="XP_046077312.1">
    <property type="nucleotide sequence ID" value="XM_046210271.1"/>
</dbReference>
<dbReference type="Pfam" id="PF22788">
    <property type="entry name" value="COP9_hel_rpt"/>
    <property type="match status" value="1"/>
</dbReference>
<feature type="region of interest" description="Disordered" evidence="2">
    <location>
        <begin position="465"/>
        <end position="498"/>
    </location>
</feature>
<proteinExistence type="predicted"/>
<dbReference type="PANTHER" id="PTHR10758">
    <property type="entry name" value="26S PROTEASOME NON-ATPASE REGULATORY SUBUNIT 3/COP9 SIGNALOSOME COMPLEX SUBUNIT 3"/>
    <property type="match status" value="1"/>
</dbReference>
<keyword evidence="6" id="KW-1185">Reference proteome</keyword>
<dbReference type="GO" id="GO:0006511">
    <property type="term" value="P:ubiquitin-dependent protein catabolic process"/>
    <property type="evidence" value="ECO:0007669"/>
    <property type="project" value="TreeGrafter"/>
</dbReference>
<keyword evidence="1" id="KW-0963">Cytoplasm</keyword>
<evidence type="ECO:0000256" key="1">
    <source>
        <dbReference type="ARBA" id="ARBA00022490"/>
    </source>
</evidence>
<feature type="chain" id="PRO_5042263474" evidence="3">
    <location>
        <begin position="18"/>
        <end position="498"/>
    </location>
</feature>
<dbReference type="PANTHER" id="PTHR10758:SF1">
    <property type="entry name" value="COP9 SIGNALOSOME COMPLEX SUBUNIT 3"/>
    <property type="match status" value="1"/>
</dbReference>
<dbReference type="AlphaFoldDB" id="A0AAD4L137"/>
<dbReference type="Proteomes" id="UP001201262">
    <property type="component" value="Unassembled WGS sequence"/>
</dbReference>
<evidence type="ECO:0000256" key="2">
    <source>
        <dbReference type="SAM" id="MobiDB-lite"/>
    </source>
</evidence>
<dbReference type="InterPro" id="IPR055089">
    <property type="entry name" value="COP9_N"/>
</dbReference>
<dbReference type="GeneID" id="70240558"/>
<reference evidence="5" key="1">
    <citation type="submission" date="2021-12" db="EMBL/GenBank/DDBJ databases">
        <title>Convergent genome expansion in fungi linked to evolution of root-endophyte symbiosis.</title>
        <authorList>
            <consortium name="DOE Joint Genome Institute"/>
            <person name="Ke Y.-H."/>
            <person name="Bonito G."/>
            <person name="Liao H.-L."/>
            <person name="Looney B."/>
            <person name="Rojas-Flechas A."/>
            <person name="Nash J."/>
            <person name="Hameed K."/>
            <person name="Schadt C."/>
            <person name="Martin F."/>
            <person name="Crous P.W."/>
            <person name="Miettinen O."/>
            <person name="Magnuson J.K."/>
            <person name="Labbe J."/>
            <person name="Jacobson D."/>
            <person name="Doktycz M.J."/>
            <person name="Veneault-Fourrey C."/>
            <person name="Kuo A."/>
            <person name="Mondo S."/>
            <person name="Calhoun S."/>
            <person name="Riley R."/>
            <person name="Ohm R."/>
            <person name="LaButti K."/>
            <person name="Andreopoulos B."/>
            <person name="Pangilinan J."/>
            <person name="Nolan M."/>
            <person name="Tritt A."/>
            <person name="Clum A."/>
            <person name="Lipzen A."/>
            <person name="Daum C."/>
            <person name="Barry K."/>
            <person name="Grigoriev I.V."/>
            <person name="Vilgalys R."/>
        </authorList>
    </citation>
    <scope>NUCLEOTIDE SEQUENCE</scope>
    <source>
        <strain evidence="5">PMI_201</strain>
    </source>
</reference>
<evidence type="ECO:0000259" key="4">
    <source>
        <dbReference type="Pfam" id="PF22788"/>
    </source>
</evidence>
<dbReference type="EMBL" id="JAJTJA010000001">
    <property type="protein sequence ID" value="KAH8704691.1"/>
    <property type="molecule type" value="Genomic_DNA"/>
</dbReference>
<feature type="compositionally biased region" description="Acidic residues" evidence="2">
    <location>
        <begin position="487"/>
        <end position="498"/>
    </location>
</feature>
<organism evidence="5 6">
    <name type="scientific">Talaromyces proteolyticus</name>
    <dbReference type="NCBI Taxonomy" id="1131652"/>
    <lineage>
        <taxon>Eukaryota</taxon>
        <taxon>Fungi</taxon>
        <taxon>Dikarya</taxon>
        <taxon>Ascomycota</taxon>
        <taxon>Pezizomycotina</taxon>
        <taxon>Eurotiomycetes</taxon>
        <taxon>Eurotiomycetidae</taxon>
        <taxon>Eurotiales</taxon>
        <taxon>Trichocomaceae</taxon>
        <taxon>Talaromyces</taxon>
        <taxon>Talaromyces sect. Bacilispori</taxon>
    </lineage>
</organism>
<protein>
    <submittedName>
        <fullName evidence="5">COP9 subunit 3</fullName>
    </submittedName>
</protein>
<evidence type="ECO:0000313" key="5">
    <source>
        <dbReference type="EMBL" id="KAH8704691.1"/>
    </source>
</evidence>
<feature type="domain" description="COP9 signalosome complex subunit 3 N-terminal helical repeats" evidence="4">
    <location>
        <begin position="46"/>
        <end position="293"/>
    </location>
</feature>
<feature type="signal peptide" evidence="3">
    <location>
        <begin position="1"/>
        <end position="17"/>
    </location>
</feature>